<dbReference type="SUPFAM" id="SSF52402">
    <property type="entry name" value="Adenine nucleotide alpha hydrolases-like"/>
    <property type="match status" value="1"/>
</dbReference>
<dbReference type="GO" id="GO:0003824">
    <property type="term" value="F:catalytic activity"/>
    <property type="evidence" value="ECO:0007669"/>
    <property type="project" value="InterPro"/>
</dbReference>
<keyword evidence="3" id="KW-1185">Reference proteome</keyword>
<accession>A0A9Q4KTW3</accession>
<dbReference type="PANTHER" id="PTHR43196:SF2">
    <property type="entry name" value="PHOSPHOADENOSINE PHOSPHOSULFATE REDUCTASE"/>
    <property type="match status" value="1"/>
</dbReference>
<proteinExistence type="predicted"/>
<sequence>MRINIREPARKTSKETVREPPFRNSIYWCPECNVPLVASTCGCKTPGYEIPLTKPYDVRPALEHDRNVILEYLNNRFGIVTIPKIILLNKSGGIDRTDTIIANGVIFSRLTFDPILREYTIELTPDALPFVINEVSKGIVDITDEVAETGNRHMGGKNIHCKSDLSDGPVIVHANGRYGTGWLRNNVVKVKSMGRPRPIEMPDPDREQVIRCNKPHLKNLERHAIRFIKAEKDLRPECNVAFSGGKDSTVVRELARKAGVTDCYYVDTGQEFPETTEFVNSLDIPVILHGPDFQEGIRKNGIPAKDDRWCCEYLKLEPVRKWRETKGECTTIQGNRWYESFARSGLPGVAVNPYYSGQLNLSPIRGWRALEVFLYIWWRELPLNPLYEQGFERVGCWMCPAMLESEYEITRSLHPDKVAEWDEIIARHAKKEHISDAAMKCGWWRWKSPPPKMIELMKDSGIQINTQRSLIIKNKR</sequence>
<dbReference type="Pfam" id="PF01507">
    <property type="entry name" value="PAPS_reduct"/>
    <property type="match status" value="1"/>
</dbReference>
<evidence type="ECO:0000313" key="2">
    <source>
        <dbReference type="EMBL" id="MDE4907146.1"/>
    </source>
</evidence>
<feature type="domain" description="Phosphoadenosine phosphosulphate reductase" evidence="1">
    <location>
        <begin position="238"/>
        <end position="401"/>
    </location>
</feature>
<dbReference type="InterPro" id="IPR002500">
    <property type="entry name" value="PAPS_reduct_dom"/>
</dbReference>
<dbReference type="InterPro" id="IPR014729">
    <property type="entry name" value="Rossmann-like_a/b/a_fold"/>
</dbReference>
<dbReference type="Proteomes" id="UP001143747">
    <property type="component" value="Unassembled WGS sequence"/>
</dbReference>
<dbReference type="AlphaFoldDB" id="A0A9Q4KTW3"/>
<dbReference type="EMBL" id="JAKELO010000002">
    <property type="protein sequence ID" value="MDE4907146.1"/>
    <property type="molecule type" value="Genomic_DNA"/>
</dbReference>
<dbReference type="InterPro" id="IPR050128">
    <property type="entry name" value="Sulfate_adenylyltrnsfr_sub2"/>
</dbReference>
<evidence type="ECO:0000313" key="3">
    <source>
        <dbReference type="Proteomes" id="UP001143747"/>
    </source>
</evidence>
<evidence type="ECO:0000259" key="1">
    <source>
        <dbReference type="Pfam" id="PF01507"/>
    </source>
</evidence>
<gene>
    <name evidence="2" type="ORF">L0665_00695</name>
</gene>
<protein>
    <submittedName>
        <fullName evidence="2">Phosphoadenosine phosphosulfate reductase family protein</fullName>
    </submittedName>
</protein>
<dbReference type="PANTHER" id="PTHR43196">
    <property type="entry name" value="SULFATE ADENYLYLTRANSFERASE SUBUNIT 2"/>
    <property type="match status" value="1"/>
</dbReference>
<name>A0A9Q4KTW3_9EURY</name>
<dbReference type="RefSeq" id="WP_274923811.1">
    <property type="nucleotide sequence ID" value="NZ_JAKELO010000002.1"/>
</dbReference>
<dbReference type="Gene3D" id="3.40.50.620">
    <property type="entry name" value="HUPs"/>
    <property type="match status" value="1"/>
</dbReference>
<organism evidence="2 3">
    <name type="scientific">Methanogenium marinum</name>
    <dbReference type="NCBI Taxonomy" id="348610"/>
    <lineage>
        <taxon>Archaea</taxon>
        <taxon>Methanobacteriati</taxon>
        <taxon>Methanobacteriota</taxon>
        <taxon>Stenosarchaea group</taxon>
        <taxon>Methanomicrobia</taxon>
        <taxon>Methanomicrobiales</taxon>
        <taxon>Methanomicrobiaceae</taxon>
        <taxon>Methanogenium</taxon>
    </lineage>
</organism>
<comment type="caution">
    <text evidence="2">The sequence shown here is derived from an EMBL/GenBank/DDBJ whole genome shotgun (WGS) entry which is preliminary data.</text>
</comment>
<reference evidence="2" key="1">
    <citation type="submission" date="2022-01" db="EMBL/GenBank/DDBJ databases">
        <title>Draft genome of Methanogenium marinum DSM 15558.</title>
        <authorList>
            <person name="Chen S.-C."/>
            <person name="You Y.-T."/>
        </authorList>
    </citation>
    <scope>NUCLEOTIDE SEQUENCE</scope>
    <source>
        <strain evidence="2">DSM 15558</strain>
    </source>
</reference>